<feature type="region of interest" description="Disordered" evidence="1">
    <location>
        <begin position="127"/>
        <end position="150"/>
    </location>
</feature>
<dbReference type="InterPro" id="IPR052521">
    <property type="entry name" value="Cell_div_SPOR-domain"/>
</dbReference>
<accession>A0ABQ2PJW0</accession>
<evidence type="ECO:0000256" key="1">
    <source>
        <dbReference type="SAM" id="MobiDB-lite"/>
    </source>
</evidence>
<proteinExistence type="predicted"/>
<evidence type="ECO:0000313" key="5">
    <source>
        <dbReference type="Proteomes" id="UP000621859"/>
    </source>
</evidence>
<dbReference type="InterPro" id="IPR036680">
    <property type="entry name" value="SPOR-like_sf"/>
</dbReference>
<dbReference type="PROSITE" id="PS51724">
    <property type="entry name" value="SPOR"/>
    <property type="match status" value="1"/>
</dbReference>
<dbReference type="Gene3D" id="3.30.70.1070">
    <property type="entry name" value="Sporulation related repeat"/>
    <property type="match status" value="1"/>
</dbReference>
<comment type="caution">
    <text evidence="4">The sequence shown here is derived from an EMBL/GenBank/DDBJ whole genome shotgun (WGS) entry which is preliminary data.</text>
</comment>
<dbReference type="SUPFAM" id="SSF110997">
    <property type="entry name" value="Sporulation related repeat"/>
    <property type="match status" value="1"/>
</dbReference>
<keyword evidence="2" id="KW-1133">Transmembrane helix</keyword>
<dbReference type="Pfam" id="PF05036">
    <property type="entry name" value="SPOR"/>
    <property type="match status" value="1"/>
</dbReference>
<protein>
    <submittedName>
        <fullName evidence="4">Exported protein</fullName>
    </submittedName>
</protein>
<organism evidence="4 5">
    <name type="scientific">Silvimonas amylolytica</name>
    <dbReference type="NCBI Taxonomy" id="449663"/>
    <lineage>
        <taxon>Bacteria</taxon>
        <taxon>Pseudomonadati</taxon>
        <taxon>Pseudomonadota</taxon>
        <taxon>Betaproteobacteria</taxon>
        <taxon>Neisseriales</taxon>
        <taxon>Chitinibacteraceae</taxon>
        <taxon>Silvimonas</taxon>
    </lineage>
</organism>
<evidence type="ECO:0000313" key="4">
    <source>
        <dbReference type="EMBL" id="GGP25515.1"/>
    </source>
</evidence>
<evidence type="ECO:0000259" key="3">
    <source>
        <dbReference type="PROSITE" id="PS51724"/>
    </source>
</evidence>
<evidence type="ECO:0000256" key="2">
    <source>
        <dbReference type="SAM" id="Phobius"/>
    </source>
</evidence>
<feature type="region of interest" description="Disordered" evidence="1">
    <location>
        <begin position="1"/>
        <end position="22"/>
    </location>
</feature>
<dbReference type="InterPro" id="IPR007730">
    <property type="entry name" value="SPOR-like_dom"/>
</dbReference>
<dbReference type="PANTHER" id="PTHR38687:SF2">
    <property type="entry name" value="CELL DIVISION PROTEIN FTSN"/>
    <property type="match status" value="1"/>
</dbReference>
<keyword evidence="2" id="KW-0472">Membrane</keyword>
<dbReference type="Proteomes" id="UP000621859">
    <property type="component" value="Unassembled WGS sequence"/>
</dbReference>
<feature type="transmembrane region" description="Helical" evidence="2">
    <location>
        <begin position="26"/>
        <end position="48"/>
    </location>
</feature>
<keyword evidence="5" id="KW-1185">Reference proteome</keyword>
<gene>
    <name evidence="4" type="ORF">GCM10010971_13340</name>
</gene>
<name>A0ABQ2PJW0_9NEIS</name>
<feature type="domain" description="SPOR" evidence="3">
    <location>
        <begin position="150"/>
        <end position="230"/>
    </location>
</feature>
<sequence length="230" mass="23714">MSRDMKRTRSSGNASRGGGGGGGGSLLTGLVLGALVGVAVAVGVAFYINRGTNPFANKVSAPPPDAVSSAPVTVANQPEVLRPQGEGKDVAQPLPQTVTPVASAPAAKNASDGERFDFYKMLPAMSDKSDNKAAPGKKPAQPDATPPATVEAPKGAYLQVGAFQDEQEADNLKAKLALIGIEARIQTVETQDKGVWHRVRVGPFTSVSDMDKARADLKANGIVSAQVKAQ</sequence>
<keyword evidence="2" id="KW-0812">Transmembrane</keyword>
<reference evidence="5" key="1">
    <citation type="journal article" date="2019" name="Int. J. Syst. Evol. Microbiol.">
        <title>The Global Catalogue of Microorganisms (GCM) 10K type strain sequencing project: providing services to taxonomists for standard genome sequencing and annotation.</title>
        <authorList>
            <consortium name="The Broad Institute Genomics Platform"/>
            <consortium name="The Broad Institute Genome Sequencing Center for Infectious Disease"/>
            <person name="Wu L."/>
            <person name="Ma J."/>
        </authorList>
    </citation>
    <scope>NUCLEOTIDE SEQUENCE [LARGE SCALE GENOMIC DNA]</scope>
    <source>
        <strain evidence="5">CGMCC 1.8860</strain>
    </source>
</reference>
<dbReference type="EMBL" id="BMLY01000002">
    <property type="protein sequence ID" value="GGP25515.1"/>
    <property type="molecule type" value="Genomic_DNA"/>
</dbReference>
<dbReference type="PANTHER" id="PTHR38687">
    <property type="entry name" value="CELL DIVISION PROTEIN DEDD-RELATED"/>
    <property type="match status" value="1"/>
</dbReference>